<dbReference type="InterPro" id="IPR000922">
    <property type="entry name" value="Lectin_gal-bd_dom"/>
</dbReference>
<dbReference type="PROSITE" id="PS50228">
    <property type="entry name" value="SUEL_LECTIN"/>
    <property type="match status" value="2"/>
</dbReference>
<evidence type="ECO:0000313" key="6">
    <source>
        <dbReference type="RefSeq" id="XP_065667134.1"/>
    </source>
</evidence>
<dbReference type="Pfam" id="PF02140">
    <property type="entry name" value="SUEL_Lectin"/>
    <property type="match status" value="2"/>
</dbReference>
<dbReference type="RefSeq" id="XP_065667134.1">
    <property type="nucleotide sequence ID" value="XM_065811062.1"/>
</dbReference>
<feature type="domain" description="SUEL-type lectin" evidence="2">
    <location>
        <begin position="128"/>
        <end position="216"/>
    </location>
</feature>
<feature type="chain" id="PRO_5045025993" evidence="1">
    <location>
        <begin position="22"/>
        <end position="221"/>
    </location>
</feature>
<dbReference type="PANTHER" id="PTHR46780">
    <property type="entry name" value="PROTEIN EVA-1"/>
    <property type="match status" value="1"/>
</dbReference>
<name>A0ABM4CZ04_HYDVU</name>
<dbReference type="Proteomes" id="UP001652625">
    <property type="component" value="Chromosome 11"/>
</dbReference>
<evidence type="ECO:0000313" key="3">
    <source>
        <dbReference type="Proteomes" id="UP001652625"/>
    </source>
</evidence>
<feature type="domain" description="SUEL-type lectin" evidence="2">
    <location>
        <begin position="32"/>
        <end position="120"/>
    </location>
</feature>
<proteinExistence type="predicted"/>
<feature type="signal peptide" evidence="1">
    <location>
        <begin position="1"/>
        <end position="21"/>
    </location>
</feature>
<keyword evidence="3" id="KW-1185">Reference proteome</keyword>
<sequence>MAKGVVPLAIVFALIIGAAAAAGQSQLRIARACEGSDLKIVCNGQDTIEVVHANYGRTLSGVCHGAYDTNINCNNQKKSLEVVLGSCSGKSSCVVQASNGVFGDPCVGTYKYLEVHYHCKPQVHIARACENSDLKIDCNGHGTIEIVNANYGRTLSGICPGAQDTNKNCNNQKISIEIVNKSCATKTSCVVHASNGVFGDPCVGTYKYLEVQYRCRRHDVY</sequence>
<dbReference type="RefSeq" id="XP_065667133.1">
    <property type="nucleotide sequence ID" value="XM_065811061.1"/>
</dbReference>
<protein>
    <submittedName>
        <fullName evidence="4 5">L-rhamnose-binding lectin CSL3-like</fullName>
    </submittedName>
</protein>
<organism evidence="3 6">
    <name type="scientific">Hydra vulgaris</name>
    <name type="common">Hydra</name>
    <name type="synonym">Hydra attenuata</name>
    <dbReference type="NCBI Taxonomy" id="6087"/>
    <lineage>
        <taxon>Eukaryota</taxon>
        <taxon>Metazoa</taxon>
        <taxon>Cnidaria</taxon>
        <taxon>Hydrozoa</taxon>
        <taxon>Hydroidolina</taxon>
        <taxon>Anthoathecata</taxon>
        <taxon>Aplanulata</taxon>
        <taxon>Hydridae</taxon>
        <taxon>Hydra</taxon>
    </lineage>
</organism>
<dbReference type="Gene3D" id="2.60.120.740">
    <property type="match status" value="2"/>
</dbReference>
<gene>
    <name evidence="6" type="primary">LOC136087638</name>
    <name evidence="4" type="synonym">LOC136087636</name>
    <name evidence="5" type="synonym">LOC136087637</name>
</gene>
<dbReference type="GeneID" id="136087638"/>
<accession>A0ABM4CZ04</accession>
<evidence type="ECO:0000313" key="5">
    <source>
        <dbReference type="RefSeq" id="XP_065667133.1"/>
    </source>
</evidence>
<dbReference type="CDD" id="cd22827">
    <property type="entry name" value="Gal_Rha_Lectin_SUL-I-like"/>
    <property type="match status" value="2"/>
</dbReference>
<reference evidence="4 5" key="1">
    <citation type="submission" date="2025-05" db="UniProtKB">
        <authorList>
            <consortium name="RefSeq"/>
        </authorList>
    </citation>
    <scope>IDENTIFICATION</scope>
</reference>
<keyword evidence="1" id="KW-0732">Signal</keyword>
<dbReference type="InterPro" id="IPR043159">
    <property type="entry name" value="Lectin_gal-bd_sf"/>
</dbReference>
<dbReference type="RefSeq" id="XP_065667132.1">
    <property type="nucleotide sequence ID" value="XM_065811060.1"/>
</dbReference>
<evidence type="ECO:0000313" key="4">
    <source>
        <dbReference type="RefSeq" id="XP_065667132.1"/>
    </source>
</evidence>
<evidence type="ECO:0000256" key="1">
    <source>
        <dbReference type="SAM" id="SignalP"/>
    </source>
</evidence>
<evidence type="ECO:0000259" key="2">
    <source>
        <dbReference type="PROSITE" id="PS50228"/>
    </source>
</evidence>